<accession>A0A7S3FB77</accession>
<protein>
    <recommendedName>
        <fullName evidence="2">Activator of Hsp90 ATPase AHSA1-like N-terminal domain-containing protein</fullName>
    </recommendedName>
</protein>
<dbReference type="GO" id="GO:0006457">
    <property type="term" value="P:protein folding"/>
    <property type="evidence" value="ECO:0007669"/>
    <property type="project" value="TreeGrafter"/>
</dbReference>
<dbReference type="InterPro" id="IPR015310">
    <property type="entry name" value="AHSA1-like_N"/>
</dbReference>
<proteinExistence type="inferred from homology"/>
<dbReference type="GO" id="GO:0005829">
    <property type="term" value="C:cytosol"/>
    <property type="evidence" value="ECO:0007669"/>
    <property type="project" value="TreeGrafter"/>
</dbReference>
<dbReference type="SUPFAM" id="SSF103111">
    <property type="entry name" value="Activator of Hsp90 ATPase, Aha1"/>
    <property type="match status" value="1"/>
</dbReference>
<dbReference type="PANTHER" id="PTHR13009:SF22">
    <property type="entry name" value="LD43819P"/>
    <property type="match status" value="1"/>
</dbReference>
<dbReference type="EMBL" id="HBHX01054299">
    <property type="protein sequence ID" value="CAE0133940.1"/>
    <property type="molecule type" value="Transcribed_RNA"/>
</dbReference>
<sequence length="204" mass="22750">MTEINDKTSSVFVTRQAFDDAARECKLETDVAEQLWSKLANTSTQRIIGGATAPRQDAANVNNWHWSELDLAGWAKKRLTALLVGVAAQGVPDKGWVKVTKLESCTGEASVSNRKGKRIVAYELNVKCIWEGQVDYDDVSGELLMPYISEDVSDSAYETKLTAKEPTDASHKKALKLLEKQLPLIKERLQTFTDEIYDDSPKEL</sequence>
<dbReference type="GO" id="GO:0001671">
    <property type="term" value="F:ATPase activator activity"/>
    <property type="evidence" value="ECO:0007669"/>
    <property type="project" value="InterPro"/>
</dbReference>
<dbReference type="Gene3D" id="3.15.10.20">
    <property type="entry name" value="Activator of Hsp90 ATPase Aha1, N-terminal domain"/>
    <property type="match status" value="1"/>
</dbReference>
<feature type="domain" description="Activator of Hsp90 ATPase AHSA1-like N-terminal" evidence="2">
    <location>
        <begin position="68"/>
        <end position="199"/>
    </location>
</feature>
<comment type="similarity">
    <text evidence="1">Belongs to the AHA1 family.</text>
</comment>
<evidence type="ECO:0000313" key="3">
    <source>
        <dbReference type="EMBL" id="CAE0133940.1"/>
    </source>
</evidence>
<name>A0A7S3FB77_9EUKA</name>
<dbReference type="SMART" id="SM01000">
    <property type="entry name" value="Aha1_N"/>
    <property type="match status" value="1"/>
</dbReference>
<dbReference type="InterPro" id="IPR036338">
    <property type="entry name" value="Aha1"/>
</dbReference>
<gene>
    <name evidence="3" type="ORF">HERI1096_LOCUS29937</name>
</gene>
<dbReference type="GO" id="GO:0051087">
    <property type="term" value="F:protein-folding chaperone binding"/>
    <property type="evidence" value="ECO:0007669"/>
    <property type="project" value="InterPro"/>
</dbReference>
<dbReference type="Pfam" id="PF09229">
    <property type="entry name" value="Aha1_N"/>
    <property type="match status" value="1"/>
</dbReference>
<organism evidence="3">
    <name type="scientific">Haptolina ericina</name>
    <dbReference type="NCBI Taxonomy" id="156174"/>
    <lineage>
        <taxon>Eukaryota</taxon>
        <taxon>Haptista</taxon>
        <taxon>Haptophyta</taxon>
        <taxon>Prymnesiophyceae</taxon>
        <taxon>Prymnesiales</taxon>
        <taxon>Prymnesiaceae</taxon>
        <taxon>Haptolina</taxon>
    </lineage>
</organism>
<evidence type="ECO:0000259" key="2">
    <source>
        <dbReference type="SMART" id="SM01000"/>
    </source>
</evidence>
<dbReference type="AlphaFoldDB" id="A0A7S3FB77"/>
<evidence type="ECO:0000256" key="1">
    <source>
        <dbReference type="ARBA" id="ARBA00006817"/>
    </source>
</evidence>
<dbReference type="PANTHER" id="PTHR13009">
    <property type="entry name" value="HEAT SHOCK PROTEIN 90 HSP90 CO-CHAPERONE AHA-1"/>
    <property type="match status" value="1"/>
</dbReference>
<reference evidence="3" key="1">
    <citation type="submission" date="2021-01" db="EMBL/GenBank/DDBJ databases">
        <authorList>
            <person name="Corre E."/>
            <person name="Pelletier E."/>
            <person name="Niang G."/>
            <person name="Scheremetjew M."/>
            <person name="Finn R."/>
            <person name="Kale V."/>
            <person name="Holt S."/>
            <person name="Cochrane G."/>
            <person name="Meng A."/>
            <person name="Brown T."/>
            <person name="Cohen L."/>
        </authorList>
    </citation>
    <scope>NUCLEOTIDE SEQUENCE</scope>
    <source>
        <strain evidence="3">CCMP281</strain>
    </source>
</reference>